<proteinExistence type="predicted"/>
<evidence type="ECO:0008006" key="3">
    <source>
        <dbReference type="Google" id="ProtNLM"/>
    </source>
</evidence>
<name>A0A9D5QCE4_UNCW3</name>
<dbReference type="PROSITE" id="PS51257">
    <property type="entry name" value="PROKAR_LIPOPROTEIN"/>
    <property type="match status" value="1"/>
</dbReference>
<sequence length="241" mass="25582">MRKYLIPALIAVLLSGAGCKELEGLFEGKKEERSVKISSCDFSGSYDVEGSSYTGTLTITKAGKGYHLEWLLEDGSYYYGAGLVADDVLGAVYSSGSMGAGVVAYKMTGDELSGLWCTAGGETLYYEKTQGASKLSLGTQDVAGEYKIKGSNPDGGSYSGNLNIVKTGETWTAQWMTGAEVYGTGFVIDDILILGYGDNYGVGVALYEVSDTKLNGIWTYTDYDGLAESSPLKTGTEKASR</sequence>
<reference evidence="1" key="1">
    <citation type="submission" date="2019-11" db="EMBL/GenBank/DDBJ databases">
        <title>Microbial mats filling the niche in hypersaline microbial mats.</title>
        <authorList>
            <person name="Wong H.L."/>
            <person name="Macleod F.I."/>
            <person name="White R.A. III"/>
            <person name="Burns B.P."/>
        </authorList>
    </citation>
    <scope>NUCLEOTIDE SEQUENCE</scope>
    <source>
        <strain evidence="1">Bin_327</strain>
    </source>
</reference>
<gene>
    <name evidence="1" type="ORF">GF359_01875</name>
</gene>
<dbReference type="Proteomes" id="UP000630660">
    <property type="component" value="Unassembled WGS sequence"/>
</dbReference>
<comment type="caution">
    <text evidence="1">The sequence shown here is derived from an EMBL/GenBank/DDBJ whole genome shotgun (WGS) entry which is preliminary data.</text>
</comment>
<accession>A0A9D5QCE4</accession>
<protein>
    <recommendedName>
        <fullName evidence="3">Lipoprotein</fullName>
    </recommendedName>
</protein>
<dbReference type="AlphaFoldDB" id="A0A9D5QCE4"/>
<organism evidence="1 2">
    <name type="scientific">candidate division WOR-3 bacterium</name>
    <dbReference type="NCBI Taxonomy" id="2052148"/>
    <lineage>
        <taxon>Bacteria</taxon>
        <taxon>Bacteria division WOR-3</taxon>
    </lineage>
</organism>
<evidence type="ECO:0000313" key="2">
    <source>
        <dbReference type="Proteomes" id="UP000630660"/>
    </source>
</evidence>
<dbReference type="EMBL" id="WJKJ01000057">
    <property type="protein sequence ID" value="MBD3363942.1"/>
    <property type="molecule type" value="Genomic_DNA"/>
</dbReference>
<evidence type="ECO:0000313" key="1">
    <source>
        <dbReference type="EMBL" id="MBD3363942.1"/>
    </source>
</evidence>